<evidence type="ECO:0000256" key="8">
    <source>
        <dbReference type="ARBA" id="ARBA00023163"/>
    </source>
</evidence>
<evidence type="ECO:0000256" key="2">
    <source>
        <dbReference type="ARBA" id="ARBA00022478"/>
    </source>
</evidence>
<dbReference type="PIRSF" id="PIRSF000774">
    <property type="entry name" value="RpoN"/>
    <property type="match status" value="1"/>
</dbReference>
<protein>
    <submittedName>
        <fullName evidence="12">RNA polymerase, sigma 54 subunit, RpoN/SigL</fullName>
    </submittedName>
</protein>
<feature type="domain" description="RNA polymerase sigma factor 54 core-binding" evidence="11">
    <location>
        <begin position="98"/>
        <end position="280"/>
    </location>
</feature>
<dbReference type="Pfam" id="PF04552">
    <property type="entry name" value="Sigma54_DBD"/>
    <property type="match status" value="1"/>
</dbReference>
<feature type="region of interest" description="Disordered" evidence="9">
    <location>
        <begin position="47"/>
        <end position="90"/>
    </location>
</feature>
<evidence type="ECO:0000256" key="3">
    <source>
        <dbReference type="ARBA" id="ARBA00022679"/>
    </source>
</evidence>
<dbReference type="PRINTS" id="PR00045">
    <property type="entry name" value="SIGMA54FCT"/>
</dbReference>
<dbReference type="PROSITE" id="PS00717">
    <property type="entry name" value="SIGMA54_1"/>
    <property type="match status" value="1"/>
</dbReference>
<dbReference type="GO" id="GO:0001216">
    <property type="term" value="F:DNA-binding transcription activator activity"/>
    <property type="evidence" value="ECO:0007669"/>
    <property type="project" value="InterPro"/>
</dbReference>
<dbReference type="GO" id="GO:0003677">
    <property type="term" value="F:DNA binding"/>
    <property type="evidence" value="ECO:0007669"/>
    <property type="project" value="UniProtKB-KW"/>
</dbReference>
<dbReference type="PANTHER" id="PTHR32248:SF4">
    <property type="entry name" value="RNA POLYMERASE SIGMA-54 FACTOR"/>
    <property type="match status" value="1"/>
</dbReference>
<dbReference type="STRING" id="159291.SAMN05920897_11177"/>
<accession>A0A1N6U1X2</accession>
<evidence type="ECO:0000256" key="9">
    <source>
        <dbReference type="SAM" id="MobiDB-lite"/>
    </source>
</evidence>
<sequence>MQFQKPALSQRQEMRLTPQLLQSIQLMTLPLQELQLRVQEELETNPALELVSEAPSLSLNERDDSGDDYDYFENSSDPGYSPGASFQGDEEGKRNFLEGALSRPESLHEHLLWQLRLQPISEREFRVGELLILNLDDNGFHQEPPDLLVSDDDRPLLKPLMDTIRTFEPVGCCTADFRESLLVQAGLMVDPPPKLQEIVGNHLEKLERGHHHEVAQALAISLEEVQEALEALRSLTPYPGRMFSSDAAGYVIPDLLLKREEGQFLLVLNDEQIPVLGVNPFFSRVATGDNREARKFAGRGVREAQWFIQGIQQRNETLLRVARAILEFQRDFFLKGKKHLVPLTLKDIAFELNVSESTVSRITNGKYIQTEWGIFELKHFFSNRVAGAGPGGAQYSKEGVKEIIREILEEQDSQGKRFSDQKLADLLAQRGIKIARRTVAKYRSELKISSSYER</sequence>
<keyword evidence="5" id="KW-0805">Transcription regulation</keyword>
<feature type="domain" description="RNA polymerase sigma factor 54 DNA-binding" evidence="10">
    <location>
        <begin position="298"/>
        <end position="454"/>
    </location>
</feature>
<keyword evidence="6" id="KW-0731">Sigma factor</keyword>
<keyword evidence="3" id="KW-0808">Transferase</keyword>
<dbReference type="PROSITE" id="PS00718">
    <property type="entry name" value="SIGMA54_2"/>
    <property type="match status" value="1"/>
</dbReference>
<dbReference type="GO" id="GO:0006352">
    <property type="term" value="P:DNA-templated transcription initiation"/>
    <property type="evidence" value="ECO:0007669"/>
    <property type="project" value="InterPro"/>
</dbReference>
<dbReference type="Gene3D" id="1.10.10.60">
    <property type="entry name" value="Homeodomain-like"/>
    <property type="match status" value="1"/>
</dbReference>
<dbReference type="Pfam" id="PF04963">
    <property type="entry name" value="Sigma54_CBD"/>
    <property type="match status" value="1"/>
</dbReference>
<dbReference type="GO" id="GO:0016987">
    <property type="term" value="F:sigma factor activity"/>
    <property type="evidence" value="ECO:0007669"/>
    <property type="project" value="UniProtKB-KW"/>
</dbReference>
<keyword evidence="8" id="KW-0804">Transcription</keyword>
<dbReference type="OrthoDB" id="9814402at2"/>
<dbReference type="InterPro" id="IPR007046">
    <property type="entry name" value="RNA_pol_sigma_54_core-bd"/>
</dbReference>
<dbReference type="EMBL" id="FTMS01000011">
    <property type="protein sequence ID" value="SIQ59635.1"/>
    <property type="molecule type" value="Genomic_DNA"/>
</dbReference>
<dbReference type="GO" id="GO:0000428">
    <property type="term" value="C:DNA-directed RNA polymerase complex"/>
    <property type="evidence" value="ECO:0007669"/>
    <property type="project" value="UniProtKB-KW"/>
</dbReference>
<evidence type="ECO:0000313" key="13">
    <source>
        <dbReference type="Proteomes" id="UP000186400"/>
    </source>
</evidence>
<dbReference type="InterPro" id="IPR038709">
    <property type="entry name" value="RpoN_core-bd_sf"/>
</dbReference>
<keyword evidence="7" id="KW-0238">DNA-binding</keyword>
<name>A0A1N6U1X2_9SPIO</name>
<dbReference type="InterPro" id="IPR010982">
    <property type="entry name" value="Lambda_DNA-bd_dom_sf"/>
</dbReference>
<dbReference type="AlphaFoldDB" id="A0A1N6U1X2"/>
<evidence type="ECO:0000256" key="5">
    <source>
        <dbReference type="ARBA" id="ARBA00023015"/>
    </source>
</evidence>
<dbReference type="Gene3D" id="1.10.260.40">
    <property type="entry name" value="lambda repressor-like DNA-binding domains"/>
    <property type="match status" value="1"/>
</dbReference>
<dbReference type="InterPro" id="IPR007634">
    <property type="entry name" value="RNA_pol_sigma_54_DNA-bd"/>
</dbReference>
<keyword evidence="2" id="KW-0240">DNA-directed RNA polymerase</keyword>
<comment type="similarity">
    <text evidence="1">Belongs to the sigma-54 factor family.</text>
</comment>
<proteinExistence type="inferred from homology"/>
<dbReference type="Proteomes" id="UP000186400">
    <property type="component" value="Unassembled WGS sequence"/>
</dbReference>
<dbReference type="NCBIfam" id="TIGR02395">
    <property type="entry name" value="rpoN_sigma"/>
    <property type="match status" value="1"/>
</dbReference>
<gene>
    <name evidence="12" type="ORF">SAMN05920897_11177</name>
</gene>
<organism evidence="12 13">
    <name type="scientific">Alkalispirochaeta americana</name>
    <dbReference type="NCBI Taxonomy" id="159291"/>
    <lineage>
        <taxon>Bacteria</taxon>
        <taxon>Pseudomonadati</taxon>
        <taxon>Spirochaetota</taxon>
        <taxon>Spirochaetia</taxon>
        <taxon>Spirochaetales</taxon>
        <taxon>Spirochaetaceae</taxon>
        <taxon>Alkalispirochaeta</taxon>
    </lineage>
</organism>
<dbReference type="Pfam" id="PF00309">
    <property type="entry name" value="Sigma54_AID"/>
    <property type="match status" value="1"/>
</dbReference>
<evidence type="ECO:0000256" key="1">
    <source>
        <dbReference type="ARBA" id="ARBA00008798"/>
    </source>
</evidence>
<dbReference type="Gene3D" id="1.10.10.1330">
    <property type="entry name" value="RNA polymerase sigma-54 factor, core-binding domain"/>
    <property type="match status" value="1"/>
</dbReference>
<evidence type="ECO:0000256" key="4">
    <source>
        <dbReference type="ARBA" id="ARBA00022695"/>
    </source>
</evidence>
<keyword evidence="4" id="KW-0548">Nucleotidyltransferase</keyword>
<evidence type="ECO:0000256" key="7">
    <source>
        <dbReference type="ARBA" id="ARBA00023125"/>
    </source>
</evidence>
<dbReference type="PROSITE" id="PS50044">
    <property type="entry name" value="SIGMA54_3"/>
    <property type="match status" value="1"/>
</dbReference>
<reference evidence="12 13" key="1">
    <citation type="submission" date="2017-01" db="EMBL/GenBank/DDBJ databases">
        <authorList>
            <person name="Mah S.A."/>
            <person name="Swanson W.J."/>
            <person name="Moy G.W."/>
            <person name="Vacquier V.D."/>
        </authorList>
    </citation>
    <scope>NUCLEOTIDE SEQUENCE [LARGE SCALE GENOMIC DNA]</scope>
    <source>
        <strain evidence="12 13">ASpG1</strain>
    </source>
</reference>
<evidence type="ECO:0000259" key="11">
    <source>
        <dbReference type="Pfam" id="PF04963"/>
    </source>
</evidence>
<keyword evidence="13" id="KW-1185">Reference proteome</keyword>
<evidence type="ECO:0000256" key="6">
    <source>
        <dbReference type="ARBA" id="ARBA00023082"/>
    </source>
</evidence>
<evidence type="ECO:0000259" key="10">
    <source>
        <dbReference type="Pfam" id="PF04552"/>
    </source>
</evidence>
<evidence type="ECO:0000313" key="12">
    <source>
        <dbReference type="EMBL" id="SIQ59635.1"/>
    </source>
</evidence>
<dbReference type="PANTHER" id="PTHR32248">
    <property type="entry name" value="RNA POLYMERASE SIGMA-54 FACTOR"/>
    <property type="match status" value="1"/>
</dbReference>
<dbReference type="GO" id="GO:0016779">
    <property type="term" value="F:nucleotidyltransferase activity"/>
    <property type="evidence" value="ECO:0007669"/>
    <property type="project" value="UniProtKB-KW"/>
</dbReference>
<dbReference type="InterPro" id="IPR000394">
    <property type="entry name" value="RNA_pol_sigma_54"/>
</dbReference>